<dbReference type="NCBIfam" id="NF001264">
    <property type="entry name" value="PRK00226.1-5"/>
    <property type="match status" value="1"/>
</dbReference>
<dbReference type="PROSITE" id="PS00830">
    <property type="entry name" value="GREAB_2"/>
    <property type="match status" value="1"/>
</dbReference>
<dbReference type="InterPro" id="IPR036805">
    <property type="entry name" value="Tscrpt_elong_fac_GreA/B_N_sf"/>
</dbReference>
<dbReference type="EMBL" id="AJ937765">
    <property type="protein sequence ID" value="CAI78564.1"/>
    <property type="molecule type" value="Genomic_DNA"/>
</dbReference>
<evidence type="ECO:0000256" key="2">
    <source>
        <dbReference type="ARBA" id="ARBA00013729"/>
    </source>
</evidence>
<evidence type="ECO:0000256" key="4">
    <source>
        <dbReference type="ARBA" id="ARBA00023125"/>
    </source>
</evidence>
<dbReference type="GO" id="GO:0070063">
    <property type="term" value="F:RNA polymerase binding"/>
    <property type="evidence" value="ECO:0007669"/>
    <property type="project" value="InterPro"/>
</dbReference>
<keyword evidence="4 8" id="KW-0238">DNA-binding</keyword>
<dbReference type="GO" id="GO:0003746">
    <property type="term" value="F:translation elongation factor activity"/>
    <property type="evidence" value="ECO:0007669"/>
    <property type="project" value="UniProtKB-KW"/>
</dbReference>
<dbReference type="NCBIfam" id="NF001263">
    <property type="entry name" value="PRK00226.1-4"/>
    <property type="match status" value="1"/>
</dbReference>
<gene>
    <name evidence="8 12" type="primary">greA</name>
</gene>
<keyword evidence="5 8" id="KW-0804">Transcription</keyword>
<dbReference type="PANTHER" id="PTHR30437:SF4">
    <property type="entry name" value="TRANSCRIPTION ELONGATION FACTOR GREA"/>
    <property type="match status" value="1"/>
</dbReference>
<evidence type="ECO:0000259" key="11">
    <source>
        <dbReference type="Pfam" id="PF03449"/>
    </source>
</evidence>
<dbReference type="GO" id="GO:0003677">
    <property type="term" value="F:DNA binding"/>
    <property type="evidence" value="ECO:0007669"/>
    <property type="project" value="UniProtKB-UniRule"/>
</dbReference>
<dbReference type="InterPro" id="IPR028624">
    <property type="entry name" value="Tscrpt_elong_fac_GreA/B"/>
</dbReference>
<evidence type="ECO:0000256" key="8">
    <source>
        <dbReference type="HAMAP-Rule" id="MF_00105"/>
    </source>
</evidence>
<evidence type="ECO:0000256" key="5">
    <source>
        <dbReference type="ARBA" id="ARBA00023163"/>
    </source>
</evidence>
<dbReference type="SUPFAM" id="SSF46557">
    <property type="entry name" value="GreA transcript cleavage protein, N-terminal domain"/>
    <property type="match status" value="1"/>
</dbReference>
<comment type="function">
    <text evidence="6 8 9">Necessary for efficient RNA polymerase transcription elongation past template-encoded arresting sites. The arresting sites in DNA have the property of trapping a certain fraction of elongating RNA polymerases that pass through, resulting in locked ternary complexes. Cleavage of the nascent transcript by cleavage factors such as GreA or GreB allows the resumption of elongation from the new 3'terminus. GreA releases sequences of 2 to 3 nucleotides.</text>
</comment>
<dbReference type="InterPro" id="IPR006359">
    <property type="entry name" value="Tscrpt_elong_fac_GreA"/>
</dbReference>
<dbReference type="NCBIfam" id="NF001261">
    <property type="entry name" value="PRK00226.1-2"/>
    <property type="match status" value="1"/>
</dbReference>
<accession>Q2Z001</accession>
<dbReference type="InterPro" id="IPR022691">
    <property type="entry name" value="Tscrpt_elong_fac_GreA/B_N"/>
</dbReference>
<keyword evidence="12" id="KW-0648">Protein biosynthesis</keyword>
<evidence type="ECO:0000256" key="1">
    <source>
        <dbReference type="ARBA" id="ARBA00008213"/>
    </source>
</evidence>
<comment type="similarity">
    <text evidence="1 8 9">Belongs to the GreA/GreB family.</text>
</comment>
<dbReference type="Pfam" id="PF03449">
    <property type="entry name" value="GreA_GreB_N"/>
    <property type="match status" value="1"/>
</dbReference>
<organism evidence="12">
    <name type="scientific">uncultured Aminicenantes bacterium</name>
    <dbReference type="NCBI Taxonomy" id="174294"/>
    <lineage>
        <taxon>Bacteria</taxon>
        <taxon>Candidatus Aminicenantota</taxon>
        <taxon>environmental samples</taxon>
    </lineage>
</organism>
<dbReference type="PIRSF" id="PIRSF006092">
    <property type="entry name" value="GreA_GreB"/>
    <property type="match status" value="1"/>
</dbReference>
<feature type="domain" description="Transcription elongation factor GreA/GreB N-terminal" evidence="11">
    <location>
        <begin position="5"/>
        <end position="74"/>
    </location>
</feature>
<evidence type="ECO:0000256" key="7">
    <source>
        <dbReference type="ARBA" id="ARBA00030776"/>
    </source>
</evidence>
<dbReference type="SUPFAM" id="SSF54534">
    <property type="entry name" value="FKBP-like"/>
    <property type="match status" value="1"/>
</dbReference>
<proteinExistence type="inferred from homology"/>
<dbReference type="FunFam" id="3.10.50.30:FF:000001">
    <property type="entry name" value="Transcription elongation factor GreA"/>
    <property type="match status" value="1"/>
</dbReference>
<dbReference type="InterPro" id="IPR001437">
    <property type="entry name" value="Tscrpt_elong_fac_GreA/B_C"/>
</dbReference>
<dbReference type="HAMAP" id="MF_00105">
    <property type="entry name" value="GreA_GreB"/>
    <property type="match status" value="1"/>
</dbReference>
<evidence type="ECO:0000256" key="9">
    <source>
        <dbReference type="RuleBase" id="RU000556"/>
    </source>
</evidence>
<dbReference type="Gene3D" id="1.10.287.180">
    <property type="entry name" value="Transcription elongation factor, GreA/GreB, N-terminal domain"/>
    <property type="match status" value="1"/>
</dbReference>
<dbReference type="InterPro" id="IPR036953">
    <property type="entry name" value="GreA/GreB_C_sf"/>
</dbReference>
<dbReference type="GO" id="GO:0032784">
    <property type="term" value="P:regulation of DNA-templated transcription elongation"/>
    <property type="evidence" value="ECO:0007669"/>
    <property type="project" value="UniProtKB-UniRule"/>
</dbReference>
<dbReference type="AlphaFoldDB" id="Q2Z001"/>
<dbReference type="Pfam" id="PF01272">
    <property type="entry name" value="GreA_GreB"/>
    <property type="match status" value="1"/>
</dbReference>
<dbReference type="NCBIfam" id="TIGR01462">
    <property type="entry name" value="greA"/>
    <property type="match status" value="1"/>
</dbReference>
<dbReference type="InterPro" id="IPR018151">
    <property type="entry name" value="TF_GreA/GreB_CS"/>
</dbReference>
<evidence type="ECO:0000256" key="6">
    <source>
        <dbReference type="ARBA" id="ARBA00024916"/>
    </source>
</evidence>
<dbReference type="PANTHER" id="PTHR30437">
    <property type="entry name" value="TRANSCRIPTION ELONGATION FACTOR GREA"/>
    <property type="match status" value="1"/>
</dbReference>
<feature type="domain" description="Transcription elongation factor GreA/GreB C-terminal" evidence="10">
    <location>
        <begin position="83"/>
        <end position="155"/>
    </location>
</feature>
<dbReference type="FunFam" id="1.10.287.180:FF:000001">
    <property type="entry name" value="Transcription elongation factor GreA"/>
    <property type="match status" value="1"/>
</dbReference>
<evidence type="ECO:0000256" key="3">
    <source>
        <dbReference type="ARBA" id="ARBA00023015"/>
    </source>
</evidence>
<keyword evidence="12" id="KW-0251">Elongation factor</keyword>
<dbReference type="GO" id="GO:0006354">
    <property type="term" value="P:DNA-templated transcription elongation"/>
    <property type="evidence" value="ECO:0007669"/>
    <property type="project" value="TreeGrafter"/>
</dbReference>
<dbReference type="InterPro" id="IPR023459">
    <property type="entry name" value="Tscrpt_elong_fac_GreA/B_fam"/>
</dbReference>
<sequence length="156" mass="17297">MERYPITPEGLKKLEAELKRLREVDRPANVKAIEEARGHGDLRENADFKCAKDEQAMIVGRIAYLQGRISHAAVIDPSKLSGNRVVFGARVFLKNLDTGEPIVYRLVGEDEADIEQGSISITSPLARGLIRREVGEQAKIAVPSGIKSFEIVKIEF</sequence>
<protein>
    <recommendedName>
        <fullName evidence="2 8">Transcription elongation factor GreA</fullName>
    </recommendedName>
    <alternativeName>
        <fullName evidence="7 8">Transcript cleavage factor GreA</fullName>
    </alternativeName>
</protein>
<evidence type="ECO:0000313" key="12">
    <source>
        <dbReference type="EMBL" id="CAI78564.1"/>
    </source>
</evidence>
<evidence type="ECO:0000259" key="10">
    <source>
        <dbReference type="Pfam" id="PF01272"/>
    </source>
</evidence>
<keyword evidence="3 8" id="KW-0805">Transcription regulation</keyword>
<reference evidence="12" key="1">
    <citation type="journal article" date="2005" name="Environ. Microbiol.">
        <title>Lateral gene transfer and phylogenetic assignment of environmental fosmid clones.</title>
        <authorList>
            <person name="Nesbo C.L."/>
            <person name="Boucher Y."/>
            <person name="Dlutek M."/>
            <person name="Doolittle F.W."/>
        </authorList>
    </citation>
    <scope>NUCLEOTIDE SEQUENCE</scope>
</reference>
<dbReference type="Gene3D" id="3.10.50.30">
    <property type="entry name" value="Transcription elongation factor, GreA/GreB, C-terminal domain"/>
    <property type="match status" value="1"/>
</dbReference>
<name>Q2Z001_9BACT</name>